<evidence type="ECO:0000256" key="6">
    <source>
        <dbReference type="ARBA" id="ARBA00023134"/>
    </source>
</evidence>
<dbReference type="InterPro" id="IPR014721">
    <property type="entry name" value="Ribsml_uS5_D2-typ_fold_subgr"/>
</dbReference>
<dbReference type="Pfam" id="PF00009">
    <property type="entry name" value="GTP_EFTU"/>
    <property type="match status" value="1"/>
</dbReference>
<evidence type="ECO:0000256" key="2">
    <source>
        <dbReference type="ARBA" id="ARBA00017872"/>
    </source>
</evidence>
<dbReference type="NCBIfam" id="NF009381">
    <property type="entry name" value="PRK12740.1-5"/>
    <property type="match status" value="1"/>
</dbReference>
<dbReference type="InterPro" id="IPR047872">
    <property type="entry name" value="EFG_IV"/>
</dbReference>
<dbReference type="SMART" id="SM00838">
    <property type="entry name" value="EFG_C"/>
    <property type="match status" value="1"/>
</dbReference>
<keyword evidence="3 7" id="KW-0547">Nucleotide-binding</keyword>
<dbReference type="CDD" id="cd01886">
    <property type="entry name" value="EF-G"/>
    <property type="match status" value="1"/>
</dbReference>
<dbReference type="SUPFAM" id="SSF54211">
    <property type="entry name" value="Ribosomal protein S5 domain 2-like"/>
    <property type="match status" value="1"/>
</dbReference>
<dbReference type="NCBIfam" id="NF009379">
    <property type="entry name" value="PRK12740.1-3"/>
    <property type="match status" value="1"/>
</dbReference>
<dbReference type="NCBIfam" id="TIGR00231">
    <property type="entry name" value="small_GTP"/>
    <property type="match status" value="1"/>
</dbReference>
<dbReference type="GO" id="GO:0003746">
    <property type="term" value="F:translation elongation factor activity"/>
    <property type="evidence" value="ECO:0007669"/>
    <property type="project" value="UniProtKB-KW"/>
</dbReference>
<dbReference type="Pfam" id="PF00679">
    <property type="entry name" value="EFG_C"/>
    <property type="match status" value="1"/>
</dbReference>
<dbReference type="InterPro" id="IPR041095">
    <property type="entry name" value="EFG_II"/>
</dbReference>
<dbReference type="InterPro" id="IPR027417">
    <property type="entry name" value="P-loop_NTPase"/>
</dbReference>
<dbReference type="SMART" id="SM00889">
    <property type="entry name" value="EFG_IV"/>
    <property type="match status" value="1"/>
</dbReference>
<dbReference type="RefSeq" id="WP_307231287.1">
    <property type="nucleotide sequence ID" value="NZ_JAUSTT010000021.1"/>
</dbReference>
<dbReference type="Gene3D" id="2.40.30.10">
    <property type="entry name" value="Translation factors"/>
    <property type="match status" value="1"/>
</dbReference>
<sequence>MPREFSLEKTRNIGIMAHIDAGKTTTTERILFYTGRIHKLGETHEGASQMDWMEQEQERGITITSAATTAQWKGHRVNIIDTPGHVDFTVEVERSLRVLDGAVTVLDAQSGVEPQTETVWRQATTYGVPRIVFVNKMDKIGADFLYAVKTLHDRLDANAHPIQLPIGAEDNFTGLIDLVEMKAYFYKDDLGTDPEVGEIPDDMKEQAEEYRGKLVEAVAELDEELMMKYLEGEEITIPELKNAIRKATLSVEFYPVLCGTAFKNKGVQVMLDAVIDYLPAPTDIAAITGTVPDTEEEVERPSSDDAPFSALAFKVMTDPYVGRLTFFRVYSGTLESGSYVRNSTKGKRERIGRILQMHANHREEISTVYSGDIAAAVGLKDTGTGDTLCDEKNLVILESMEFPEPVIDVAIEPKTKADQDKMGTALSKLQEEDPTFRAETNPETGQTIISGMGELHLDVIVDRLKREFKVEANVGAPQVSYRETFRASAEVEGKFVRQSGGRGQYGHVWIEFSPNEEGKGFEFENGIVGGVVPREYVPAVQAGIIDALDNGVLAGYPLIDVKARLFDGSYHDVDSNEMAFKIAASMAVKNAAKKCSPVILEPMMKVEVVMPEEYLGDIMGDITSRRGRVEGMEAKGNAQVVKALVPLAEMFGYATTLRSNTQGRGTYTMFFDHYEEVPKSIAEEIIKKNSGE</sequence>
<dbReference type="Proteomes" id="UP001223586">
    <property type="component" value="Unassembled WGS sequence"/>
</dbReference>
<dbReference type="PROSITE" id="PS51722">
    <property type="entry name" value="G_TR_2"/>
    <property type="match status" value="1"/>
</dbReference>
<proteinExistence type="inferred from homology"/>
<evidence type="ECO:0000256" key="7">
    <source>
        <dbReference type="HAMAP-Rule" id="MF_00054"/>
    </source>
</evidence>
<dbReference type="InterPro" id="IPR031157">
    <property type="entry name" value="G_TR_CS"/>
</dbReference>
<dbReference type="Gene3D" id="3.30.70.870">
    <property type="entry name" value="Elongation Factor G (Translational Gtpase), domain 3"/>
    <property type="match status" value="1"/>
</dbReference>
<name>A0ABT9WVW1_9BACI</name>
<keyword evidence="7" id="KW-0963">Cytoplasm</keyword>
<dbReference type="Pfam" id="PF22042">
    <property type="entry name" value="EF-G_D2"/>
    <property type="match status" value="1"/>
</dbReference>
<dbReference type="Gene3D" id="3.40.50.300">
    <property type="entry name" value="P-loop containing nucleotide triphosphate hydrolases"/>
    <property type="match status" value="1"/>
</dbReference>
<comment type="caution">
    <text evidence="9">The sequence shown here is derived from an EMBL/GenBank/DDBJ whole genome shotgun (WGS) entry which is preliminary data.</text>
</comment>
<evidence type="ECO:0000313" key="9">
    <source>
        <dbReference type="EMBL" id="MDQ0177365.1"/>
    </source>
</evidence>
<evidence type="ECO:0000256" key="1">
    <source>
        <dbReference type="ARBA" id="ARBA00005870"/>
    </source>
</evidence>
<evidence type="ECO:0000259" key="8">
    <source>
        <dbReference type="PROSITE" id="PS51722"/>
    </source>
</evidence>
<dbReference type="SUPFAM" id="SSF50447">
    <property type="entry name" value="Translation proteins"/>
    <property type="match status" value="1"/>
</dbReference>
<comment type="similarity">
    <text evidence="1 7">Belongs to the TRAFAC class translation factor GTPase superfamily. Classic translation factor GTPase family. EF-G/EF-2 subfamily.</text>
</comment>
<organism evidence="9 10">
    <name type="scientific">Bacillus chungangensis</name>
    <dbReference type="NCBI Taxonomy" id="587633"/>
    <lineage>
        <taxon>Bacteria</taxon>
        <taxon>Bacillati</taxon>
        <taxon>Bacillota</taxon>
        <taxon>Bacilli</taxon>
        <taxon>Bacillales</taxon>
        <taxon>Bacillaceae</taxon>
        <taxon>Bacillus</taxon>
    </lineage>
</organism>
<feature type="binding site" evidence="7">
    <location>
        <begin position="81"/>
        <end position="85"/>
    </location>
    <ligand>
        <name>GTP</name>
        <dbReference type="ChEBI" id="CHEBI:37565"/>
    </ligand>
</feature>
<dbReference type="Pfam" id="PF03764">
    <property type="entry name" value="EFG_IV"/>
    <property type="match status" value="1"/>
</dbReference>
<dbReference type="SUPFAM" id="SSF54980">
    <property type="entry name" value="EF-G C-terminal domain-like"/>
    <property type="match status" value="2"/>
</dbReference>
<dbReference type="InterPro" id="IPR035649">
    <property type="entry name" value="EFG_V"/>
</dbReference>
<protein>
    <recommendedName>
        <fullName evidence="2 7">Elongation factor G</fullName>
        <shortName evidence="7">EF-G</shortName>
    </recommendedName>
</protein>
<accession>A0ABT9WVW1</accession>
<dbReference type="PROSITE" id="PS00301">
    <property type="entry name" value="G_TR_1"/>
    <property type="match status" value="1"/>
</dbReference>
<dbReference type="CDD" id="cd01434">
    <property type="entry name" value="EFG_mtEFG1_IV"/>
    <property type="match status" value="1"/>
</dbReference>
<comment type="subcellular location">
    <subcellularLocation>
        <location evidence="7">Cytoplasm</location>
    </subcellularLocation>
</comment>
<dbReference type="InterPro" id="IPR020568">
    <property type="entry name" value="Ribosomal_Su5_D2-typ_SF"/>
</dbReference>
<dbReference type="InterPro" id="IPR005225">
    <property type="entry name" value="Small_GTP-bd"/>
</dbReference>
<dbReference type="PRINTS" id="PR00315">
    <property type="entry name" value="ELONGATNFCT"/>
</dbReference>
<dbReference type="InterPro" id="IPR005517">
    <property type="entry name" value="Transl_elong_EFG/EF2_IV"/>
</dbReference>
<dbReference type="EMBL" id="JAUSTT010000021">
    <property type="protein sequence ID" value="MDQ0177365.1"/>
    <property type="molecule type" value="Genomic_DNA"/>
</dbReference>
<dbReference type="InterPro" id="IPR004540">
    <property type="entry name" value="Transl_elong_EFG/EF2"/>
</dbReference>
<dbReference type="CDD" id="cd04088">
    <property type="entry name" value="EFG_mtEFG_II"/>
    <property type="match status" value="1"/>
</dbReference>
<dbReference type="InterPro" id="IPR000795">
    <property type="entry name" value="T_Tr_GTP-bd_dom"/>
</dbReference>
<evidence type="ECO:0000256" key="5">
    <source>
        <dbReference type="ARBA" id="ARBA00022917"/>
    </source>
</evidence>
<evidence type="ECO:0000256" key="3">
    <source>
        <dbReference type="ARBA" id="ARBA00022741"/>
    </source>
</evidence>
<dbReference type="PANTHER" id="PTHR43261">
    <property type="entry name" value="TRANSLATION ELONGATION FACTOR G-RELATED"/>
    <property type="match status" value="1"/>
</dbReference>
<reference evidence="9 10" key="1">
    <citation type="submission" date="2023-07" db="EMBL/GenBank/DDBJ databases">
        <title>Genomic Encyclopedia of Type Strains, Phase IV (KMG-IV): sequencing the most valuable type-strain genomes for metagenomic binning, comparative biology and taxonomic classification.</title>
        <authorList>
            <person name="Goeker M."/>
        </authorList>
    </citation>
    <scope>NUCLEOTIDE SEQUENCE [LARGE SCALE GENOMIC DNA]</scope>
    <source>
        <strain evidence="9 10">DSM 23837</strain>
    </source>
</reference>
<keyword evidence="5 7" id="KW-0648">Protein biosynthesis</keyword>
<feature type="binding site" evidence="7">
    <location>
        <begin position="17"/>
        <end position="24"/>
    </location>
    <ligand>
        <name>GTP</name>
        <dbReference type="ChEBI" id="CHEBI:37565"/>
    </ligand>
</feature>
<keyword evidence="4 7" id="KW-0251">Elongation factor</keyword>
<feature type="binding site" evidence="7">
    <location>
        <begin position="135"/>
        <end position="138"/>
    </location>
    <ligand>
        <name>GTP</name>
        <dbReference type="ChEBI" id="CHEBI:37565"/>
    </ligand>
</feature>
<dbReference type="InterPro" id="IPR009000">
    <property type="entry name" value="Transl_B-barrel_sf"/>
</dbReference>
<dbReference type="Gene3D" id="3.30.230.10">
    <property type="match status" value="1"/>
</dbReference>
<dbReference type="HAMAP" id="MF_00054_B">
    <property type="entry name" value="EF_G_EF_2_B"/>
    <property type="match status" value="1"/>
</dbReference>
<dbReference type="InterPro" id="IPR000640">
    <property type="entry name" value="EFG_V-like"/>
</dbReference>
<evidence type="ECO:0000256" key="4">
    <source>
        <dbReference type="ARBA" id="ARBA00022768"/>
    </source>
</evidence>
<dbReference type="PANTHER" id="PTHR43261:SF1">
    <property type="entry name" value="RIBOSOME-RELEASING FACTOR 2, MITOCHONDRIAL"/>
    <property type="match status" value="1"/>
</dbReference>
<feature type="domain" description="Tr-type G" evidence="8">
    <location>
        <begin position="8"/>
        <end position="282"/>
    </location>
</feature>
<evidence type="ECO:0000313" key="10">
    <source>
        <dbReference type="Proteomes" id="UP001223586"/>
    </source>
</evidence>
<dbReference type="CDD" id="cd03713">
    <property type="entry name" value="EFG_mtEFG_C"/>
    <property type="match status" value="1"/>
</dbReference>
<gene>
    <name evidence="7" type="primary">fusA</name>
    <name evidence="9" type="ORF">J2S08_003244</name>
</gene>
<comment type="function">
    <text evidence="7">Catalyzes the GTP-dependent ribosomal translocation step during translation elongation. During this step, the ribosome changes from the pre-translocational (PRE) to the post-translocational (POST) state as the newly formed A-site-bound peptidyl-tRNA and P-site-bound deacylated tRNA move to the P and E sites, respectively. Catalyzes the coordinated movement of the two tRNA molecules, the mRNA and conformational changes in the ribosome.</text>
</comment>
<keyword evidence="6 7" id="KW-0342">GTP-binding</keyword>
<dbReference type="NCBIfam" id="TIGR00484">
    <property type="entry name" value="EF-G"/>
    <property type="match status" value="1"/>
</dbReference>
<dbReference type="Pfam" id="PF14492">
    <property type="entry name" value="EFG_III"/>
    <property type="match status" value="1"/>
</dbReference>
<dbReference type="InterPro" id="IPR035647">
    <property type="entry name" value="EFG_III/V"/>
</dbReference>
<dbReference type="Gene3D" id="3.30.70.240">
    <property type="match status" value="1"/>
</dbReference>
<dbReference type="InterPro" id="IPR009022">
    <property type="entry name" value="EFG_III"/>
</dbReference>
<dbReference type="InterPro" id="IPR053905">
    <property type="entry name" value="EF-G-like_DII"/>
</dbReference>
<keyword evidence="10" id="KW-1185">Reference proteome</keyword>
<dbReference type="CDD" id="cd16262">
    <property type="entry name" value="EFG_III"/>
    <property type="match status" value="1"/>
</dbReference>
<dbReference type="SUPFAM" id="SSF52540">
    <property type="entry name" value="P-loop containing nucleoside triphosphate hydrolases"/>
    <property type="match status" value="1"/>
</dbReference>